<comment type="caution">
    <text evidence="6">The sequence shown here is derived from an EMBL/GenBank/DDBJ whole genome shotgun (WGS) entry which is preliminary data.</text>
</comment>
<proteinExistence type="inferred from homology"/>
<dbReference type="Gene3D" id="3.40.50.1000">
    <property type="entry name" value="HAD superfamily/HAD-like"/>
    <property type="match status" value="2"/>
</dbReference>
<gene>
    <name evidence="6" type="ORF">GHT06_008144</name>
</gene>
<dbReference type="CDD" id="cd07509">
    <property type="entry name" value="HAD_PPase"/>
    <property type="match status" value="1"/>
</dbReference>
<evidence type="ECO:0000313" key="7">
    <source>
        <dbReference type="Proteomes" id="UP000820818"/>
    </source>
</evidence>
<dbReference type="AlphaFoldDB" id="A0AAD5Q2F9"/>
<organism evidence="6 7">
    <name type="scientific">Daphnia sinensis</name>
    <dbReference type="NCBI Taxonomy" id="1820382"/>
    <lineage>
        <taxon>Eukaryota</taxon>
        <taxon>Metazoa</taxon>
        <taxon>Ecdysozoa</taxon>
        <taxon>Arthropoda</taxon>
        <taxon>Crustacea</taxon>
        <taxon>Branchiopoda</taxon>
        <taxon>Diplostraca</taxon>
        <taxon>Cladocera</taxon>
        <taxon>Anomopoda</taxon>
        <taxon>Daphniidae</taxon>
        <taxon>Daphnia</taxon>
        <taxon>Daphnia similis group</taxon>
    </lineage>
</organism>
<dbReference type="InterPro" id="IPR006357">
    <property type="entry name" value="HAD-SF_hydro_IIA"/>
</dbReference>
<dbReference type="SUPFAM" id="SSF56784">
    <property type="entry name" value="HAD-like"/>
    <property type="match status" value="1"/>
</dbReference>
<protein>
    <recommendedName>
        <fullName evidence="5">Haloacid dehalogenase-like hydrolase domain-containing protein 2</fullName>
    </recommendedName>
</protein>
<dbReference type="InterPro" id="IPR023214">
    <property type="entry name" value="HAD_sf"/>
</dbReference>
<dbReference type="Proteomes" id="UP000820818">
    <property type="component" value="Linkage Group LG1"/>
</dbReference>
<reference evidence="6 7" key="1">
    <citation type="submission" date="2022-05" db="EMBL/GenBank/DDBJ databases">
        <title>A multi-omics perspective on studying reproductive biology in Daphnia sinensis.</title>
        <authorList>
            <person name="Jia J."/>
        </authorList>
    </citation>
    <scope>NUCLEOTIDE SEQUENCE [LARGE SCALE GENOMIC DNA]</scope>
    <source>
        <strain evidence="6 7">WSL</strain>
    </source>
</reference>
<dbReference type="GO" id="GO:0016791">
    <property type="term" value="F:phosphatase activity"/>
    <property type="evidence" value="ECO:0007669"/>
    <property type="project" value="InterPro"/>
</dbReference>
<dbReference type="GO" id="GO:0046872">
    <property type="term" value="F:metal ion binding"/>
    <property type="evidence" value="ECO:0007669"/>
    <property type="project" value="UniProtKB-KW"/>
</dbReference>
<dbReference type="FunFam" id="3.40.50.1000:FF:000060">
    <property type="entry name" value="Haloacid dehalogenase-like hydrolase domain-containing protein 2"/>
    <property type="match status" value="1"/>
</dbReference>
<dbReference type="Pfam" id="PF13242">
    <property type="entry name" value="Hydrolase_like"/>
    <property type="match status" value="1"/>
</dbReference>
<evidence type="ECO:0000256" key="1">
    <source>
        <dbReference type="ARBA" id="ARBA00001946"/>
    </source>
</evidence>
<keyword evidence="3" id="KW-0479">Metal-binding</keyword>
<comment type="cofactor">
    <cofactor evidence="1">
        <name>Mg(2+)</name>
        <dbReference type="ChEBI" id="CHEBI:18420"/>
    </cofactor>
</comment>
<evidence type="ECO:0000256" key="3">
    <source>
        <dbReference type="ARBA" id="ARBA00022723"/>
    </source>
</evidence>
<dbReference type="InterPro" id="IPR006355">
    <property type="entry name" value="LHPP/HDHD2"/>
</dbReference>
<sequence>MALQLNRAAIKAVLVDLSGTLHIENEATYGAVEALERLKSSGIVVRFLTNTTKESKNYLHERLTKCGFCLKKNDIFTSLTVSRQYIENHHLNPLLLLEDAALEDFEGLPRNTGEINAVVVGLAPSKFDYESMNQAFRVLMNGADLIAIHKGRYYSRGDGLALGPGPFVSALEFATGRTATVMGKPEKNFFRSALVGLNCEPHEALMIGDDVRDDVEGALLAGFKAILVRTGKFRQGDENRSSIPPTAVCENFASAVDFILTKQN</sequence>
<evidence type="ECO:0000256" key="5">
    <source>
        <dbReference type="ARBA" id="ARBA00039666"/>
    </source>
</evidence>
<dbReference type="PANTHER" id="PTHR19288">
    <property type="entry name" value="4-NITROPHENYLPHOSPHATASE-RELATED"/>
    <property type="match status" value="1"/>
</dbReference>
<keyword evidence="7" id="KW-1185">Reference proteome</keyword>
<accession>A0AAD5Q2F9</accession>
<dbReference type="EMBL" id="WJBH02000001">
    <property type="protein sequence ID" value="KAI9564405.1"/>
    <property type="molecule type" value="Genomic_DNA"/>
</dbReference>
<dbReference type="GO" id="GO:0005737">
    <property type="term" value="C:cytoplasm"/>
    <property type="evidence" value="ECO:0007669"/>
    <property type="project" value="TreeGrafter"/>
</dbReference>
<dbReference type="InterPro" id="IPR036412">
    <property type="entry name" value="HAD-like_sf"/>
</dbReference>
<keyword evidence="4" id="KW-0460">Magnesium</keyword>
<dbReference type="NCBIfam" id="TIGR01458">
    <property type="entry name" value="HAD-SF-IIA-hyp3"/>
    <property type="match status" value="1"/>
</dbReference>
<evidence type="ECO:0000313" key="6">
    <source>
        <dbReference type="EMBL" id="KAI9564405.1"/>
    </source>
</evidence>
<dbReference type="PANTHER" id="PTHR19288:SF46">
    <property type="entry name" value="HALOACID DEHALOGENASE-LIKE HYDROLASE DOMAIN-CONTAINING PROTEIN 2"/>
    <property type="match status" value="1"/>
</dbReference>
<comment type="similarity">
    <text evidence="2">Belongs to the HAD-like hydrolase superfamily.</text>
</comment>
<evidence type="ECO:0000256" key="2">
    <source>
        <dbReference type="ARBA" id="ARBA00007958"/>
    </source>
</evidence>
<evidence type="ECO:0000256" key="4">
    <source>
        <dbReference type="ARBA" id="ARBA00022842"/>
    </source>
</evidence>
<name>A0AAD5Q2F9_9CRUS</name>
<dbReference type="Pfam" id="PF13344">
    <property type="entry name" value="Hydrolase_6"/>
    <property type="match status" value="1"/>
</dbReference>
<dbReference type="NCBIfam" id="TIGR01460">
    <property type="entry name" value="HAD-SF-IIA"/>
    <property type="match status" value="1"/>
</dbReference>